<name>A0A8K0NGY4_9HYPO</name>
<evidence type="ECO:0008006" key="5">
    <source>
        <dbReference type="Google" id="ProtNLM"/>
    </source>
</evidence>
<comment type="caution">
    <text evidence="3">The sequence shown here is derived from an EMBL/GenBank/DDBJ whole genome shotgun (WGS) entry which is preliminary data.</text>
</comment>
<evidence type="ECO:0000313" key="4">
    <source>
        <dbReference type="Proteomes" id="UP000811619"/>
    </source>
</evidence>
<keyword evidence="4" id="KW-1185">Reference proteome</keyword>
<accession>A0A8K0NGY4</accession>
<feature type="region of interest" description="Disordered" evidence="2">
    <location>
        <begin position="1"/>
        <end position="25"/>
    </location>
</feature>
<feature type="compositionally biased region" description="Low complexity" evidence="2">
    <location>
        <begin position="395"/>
        <end position="416"/>
    </location>
</feature>
<feature type="region of interest" description="Disordered" evidence="2">
    <location>
        <begin position="464"/>
        <end position="514"/>
    </location>
</feature>
<dbReference type="AlphaFoldDB" id="A0A8K0NGY4"/>
<reference evidence="3" key="1">
    <citation type="journal article" date="2020" name="bioRxiv">
        <title>Whole genome comparisons of ergot fungi reveals the divergence and evolution of species within the genus Claviceps are the result of varying mechanisms driving genome evolution and host range expansion.</title>
        <authorList>
            <person name="Wyka S.A."/>
            <person name="Mondo S.J."/>
            <person name="Liu M."/>
            <person name="Dettman J."/>
            <person name="Nalam V."/>
            <person name="Broders K.D."/>
        </authorList>
    </citation>
    <scope>NUCLEOTIDE SEQUENCE</scope>
    <source>
        <strain evidence="3">CCC 489</strain>
    </source>
</reference>
<evidence type="ECO:0000313" key="3">
    <source>
        <dbReference type="EMBL" id="KAG5920535.1"/>
    </source>
</evidence>
<dbReference type="OrthoDB" id="5421041at2759"/>
<sequence>MPPLTPGNRLPHAQKLASSTASANGTGRDPVDDLLLLVENFALSPSFLELKNMRHDLLHERESSRRTEIAYDRNLVELNTYQVQLKQQKEQLDKAITDRQAVQSKLQAQLEESAAQAASIKEQDDHVQRLIEEVESKDQRIATLEMIREERDAIKIELATREEQLASTTAALHTVQEQLDQLQAFRVNMPQMDDGKRETICQILDANFQDAYRFMEQYLDQDLEESLLNNHLAWEDMRNHASIQHITPLCASNSRAARRMRVAAGLAAYGKALDRYVFKPVYMTSSSDEIDHMLSALWKEDPAHEFFVRSVLLKVLPQAQNKKKQARVREAAEHVHKALDLFIGAPQREHFKAGLEVLCDNVCEAWMQIQLLQERVRTSFSFGYHGVWRPLPESPLSSLSTTPSASQNNNNNNNNNTDRSEAGQQPRRQDVGKVVWPSFLYHHPQDEDEDEELLLPGYLLTDAQTADAENEEESPRRLARRSTRNKEQAGGKKRRDSGIFLSSTTGCWDASGTA</sequence>
<dbReference type="EMBL" id="SRPY01000607">
    <property type="protein sequence ID" value="KAG5920535.1"/>
    <property type="molecule type" value="Genomic_DNA"/>
</dbReference>
<evidence type="ECO:0000256" key="1">
    <source>
        <dbReference type="SAM" id="Coils"/>
    </source>
</evidence>
<dbReference type="Proteomes" id="UP000811619">
    <property type="component" value="Unassembled WGS sequence"/>
</dbReference>
<feature type="compositionally biased region" description="Polar residues" evidence="2">
    <location>
        <begin position="500"/>
        <end position="514"/>
    </location>
</feature>
<feature type="region of interest" description="Disordered" evidence="2">
    <location>
        <begin position="395"/>
        <end position="429"/>
    </location>
</feature>
<proteinExistence type="predicted"/>
<protein>
    <recommendedName>
        <fullName evidence="5">MEI5 protein</fullName>
    </recommendedName>
</protein>
<feature type="compositionally biased region" description="Polar residues" evidence="2">
    <location>
        <begin position="16"/>
        <end position="25"/>
    </location>
</feature>
<feature type="coiled-coil region" evidence="1">
    <location>
        <begin position="78"/>
        <end position="164"/>
    </location>
</feature>
<evidence type="ECO:0000256" key="2">
    <source>
        <dbReference type="SAM" id="MobiDB-lite"/>
    </source>
</evidence>
<keyword evidence="1" id="KW-0175">Coiled coil</keyword>
<organism evidence="3 4">
    <name type="scientific">Claviceps africana</name>
    <dbReference type="NCBI Taxonomy" id="83212"/>
    <lineage>
        <taxon>Eukaryota</taxon>
        <taxon>Fungi</taxon>
        <taxon>Dikarya</taxon>
        <taxon>Ascomycota</taxon>
        <taxon>Pezizomycotina</taxon>
        <taxon>Sordariomycetes</taxon>
        <taxon>Hypocreomycetidae</taxon>
        <taxon>Hypocreales</taxon>
        <taxon>Clavicipitaceae</taxon>
        <taxon>Claviceps</taxon>
    </lineage>
</organism>
<gene>
    <name evidence="3" type="ORF">E4U42_006159</name>
</gene>